<dbReference type="Proteomes" id="UP000265520">
    <property type="component" value="Unassembled WGS sequence"/>
</dbReference>
<comment type="caution">
    <text evidence="2">The sequence shown here is derived from an EMBL/GenBank/DDBJ whole genome shotgun (WGS) entry which is preliminary data.</text>
</comment>
<accession>A0A392Q3I3</accession>
<evidence type="ECO:0000313" key="3">
    <source>
        <dbReference type="Proteomes" id="UP000265520"/>
    </source>
</evidence>
<proteinExistence type="predicted"/>
<reference evidence="2 3" key="1">
    <citation type="journal article" date="2018" name="Front. Plant Sci.">
        <title>Red Clover (Trifolium pratense) and Zigzag Clover (T. medium) - A Picture of Genomic Similarities and Differences.</title>
        <authorList>
            <person name="Dluhosova J."/>
            <person name="Istvanek J."/>
            <person name="Nedelnik J."/>
            <person name="Repkova J."/>
        </authorList>
    </citation>
    <scope>NUCLEOTIDE SEQUENCE [LARGE SCALE GENOMIC DNA]</scope>
    <source>
        <strain evidence="3">cv. 10/8</strain>
        <tissue evidence="2">Leaf</tissue>
    </source>
</reference>
<organism evidence="2 3">
    <name type="scientific">Trifolium medium</name>
    <dbReference type="NCBI Taxonomy" id="97028"/>
    <lineage>
        <taxon>Eukaryota</taxon>
        <taxon>Viridiplantae</taxon>
        <taxon>Streptophyta</taxon>
        <taxon>Embryophyta</taxon>
        <taxon>Tracheophyta</taxon>
        <taxon>Spermatophyta</taxon>
        <taxon>Magnoliopsida</taxon>
        <taxon>eudicotyledons</taxon>
        <taxon>Gunneridae</taxon>
        <taxon>Pentapetalae</taxon>
        <taxon>rosids</taxon>
        <taxon>fabids</taxon>
        <taxon>Fabales</taxon>
        <taxon>Fabaceae</taxon>
        <taxon>Papilionoideae</taxon>
        <taxon>50 kb inversion clade</taxon>
        <taxon>NPAAA clade</taxon>
        <taxon>Hologalegina</taxon>
        <taxon>IRL clade</taxon>
        <taxon>Trifolieae</taxon>
        <taxon>Trifolium</taxon>
    </lineage>
</organism>
<sequence>GTDVLNMKRKRTTCLKSSSSQQQLLSSPKSTVMDEDDFYLPDECWEDVFKFLMMDEDNNSHYQYRHYLKLESLSLVSVKVQRETQNNG</sequence>
<name>A0A392Q3I3_9FABA</name>
<feature type="non-terminal residue" evidence="2">
    <location>
        <position position="1"/>
    </location>
</feature>
<keyword evidence="3" id="KW-1185">Reference proteome</keyword>
<feature type="region of interest" description="Disordered" evidence="1">
    <location>
        <begin position="1"/>
        <end position="27"/>
    </location>
</feature>
<feature type="compositionally biased region" description="Low complexity" evidence="1">
    <location>
        <begin position="15"/>
        <end position="27"/>
    </location>
</feature>
<dbReference type="AlphaFoldDB" id="A0A392Q3I3"/>
<evidence type="ECO:0000313" key="2">
    <source>
        <dbReference type="EMBL" id="MCI18963.1"/>
    </source>
</evidence>
<protein>
    <submittedName>
        <fullName evidence="2">F-box/LRR-repeat protein</fullName>
    </submittedName>
</protein>
<evidence type="ECO:0000256" key="1">
    <source>
        <dbReference type="SAM" id="MobiDB-lite"/>
    </source>
</evidence>
<dbReference type="EMBL" id="LXQA010112610">
    <property type="protein sequence ID" value="MCI18963.1"/>
    <property type="molecule type" value="Genomic_DNA"/>
</dbReference>